<feature type="transmembrane region" description="Helical" evidence="6">
    <location>
        <begin position="80"/>
        <end position="102"/>
    </location>
</feature>
<proteinExistence type="inferred from homology"/>
<comment type="subcellular location">
    <subcellularLocation>
        <location evidence="1">Membrane</location>
        <topology evidence="1">Multi-pass membrane protein</topology>
    </subcellularLocation>
</comment>
<feature type="transmembrane region" description="Helical" evidence="6">
    <location>
        <begin position="108"/>
        <end position="129"/>
    </location>
</feature>
<dbReference type="GO" id="GO:0033119">
    <property type="term" value="P:negative regulation of RNA splicing"/>
    <property type="evidence" value="ECO:0007669"/>
    <property type="project" value="TreeGrafter"/>
</dbReference>
<dbReference type="GO" id="GO:0034620">
    <property type="term" value="P:cellular response to unfolded protein"/>
    <property type="evidence" value="ECO:0007669"/>
    <property type="project" value="TreeGrafter"/>
</dbReference>
<evidence type="ECO:0000256" key="1">
    <source>
        <dbReference type="ARBA" id="ARBA00004141"/>
    </source>
</evidence>
<dbReference type="AlphaFoldDB" id="A0A6M2DUC7"/>
<evidence type="ECO:0000256" key="4">
    <source>
        <dbReference type="ARBA" id="ARBA00022989"/>
    </source>
</evidence>
<evidence type="ECO:0000256" key="3">
    <source>
        <dbReference type="ARBA" id="ARBA00022692"/>
    </source>
</evidence>
<dbReference type="PANTHER" id="PTHR23291">
    <property type="entry name" value="BAX INHIBITOR-RELATED"/>
    <property type="match status" value="1"/>
</dbReference>
<evidence type="ECO:0000256" key="5">
    <source>
        <dbReference type="ARBA" id="ARBA00023136"/>
    </source>
</evidence>
<dbReference type="PANTHER" id="PTHR23291:SF32">
    <property type="entry name" value="BAX INHIBITOR 1"/>
    <property type="match status" value="1"/>
</dbReference>
<dbReference type="Pfam" id="PF01027">
    <property type="entry name" value="Bax1-I"/>
    <property type="match status" value="1"/>
</dbReference>
<evidence type="ECO:0000256" key="6">
    <source>
        <dbReference type="RuleBase" id="RU004379"/>
    </source>
</evidence>
<name>A0A6M2DUC7_XENCH</name>
<feature type="transmembrane region" description="Helical" evidence="6">
    <location>
        <begin position="163"/>
        <end position="182"/>
    </location>
</feature>
<dbReference type="GO" id="GO:0031966">
    <property type="term" value="C:mitochondrial membrane"/>
    <property type="evidence" value="ECO:0007669"/>
    <property type="project" value="TreeGrafter"/>
</dbReference>
<keyword evidence="5 6" id="KW-0472">Membrane</keyword>
<sequence length="233" mass="25472">MVTLTSFINTFNNKLEAPVQQHLKGVYGCLAATTILASIGAYSFLAGWLSAGLLPALGALGLGLGLMMTSPDAKNFNMRLGMLLGLGFLSGLGLGPLLAHVAQINPRIITTALFGTSLVFVAFSSSAIFAERGKWLFLGETIVSILNMMFFTSLANIFLQSTLIYQTHLYVGLFVMCAFVLYDTQAIIEKFRAGSRDTVGHAFDLFLDFIGIFKRLLIILSQKEENEKKKRQQ</sequence>
<feature type="transmembrane region" description="Helical" evidence="6">
    <location>
        <begin position="51"/>
        <end position="68"/>
    </location>
</feature>
<dbReference type="EMBL" id="GIIL01005022">
    <property type="protein sequence ID" value="NOV48748.1"/>
    <property type="molecule type" value="Transcribed_RNA"/>
</dbReference>
<organism evidence="7">
    <name type="scientific">Xenopsylla cheopis</name>
    <name type="common">Oriental rat flea</name>
    <name type="synonym">Pulex cheopis</name>
    <dbReference type="NCBI Taxonomy" id="163159"/>
    <lineage>
        <taxon>Eukaryota</taxon>
        <taxon>Metazoa</taxon>
        <taxon>Ecdysozoa</taxon>
        <taxon>Arthropoda</taxon>
        <taxon>Hexapoda</taxon>
        <taxon>Insecta</taxon>
        <taxon>Pterygota</taxon>
        <taxon>Neoptera</taxon>
        <taxon>Endopterygota</taxon>
        <taxon>Siphonaptera</taxon>
        <taxon>Pulicidae</taxon>
        <taxon>Xenopsyllinae</taxon>
        <taxon>Xenopsylla</taxon>
    </lineage>
</organism>
<dbReference type="GO" id="GO:0019899">
    <property type="term" value="F:enzyme binding"/>
    <property type="evidence" value="ECO:0007669"/>
    <property type="project" value="TreeGrafter"/>
</dbReference>
<evidence type="ECO:0000313" key="7">
    <source>
        <dbReference type="EMBL" id="NOV48748.1"/>
    </source>
</evidence>
<dbReference type="InterPro" id="IPR006214">
    <property type="entry name" value="Bax_inhibitor_1-related"/>
</dbReference>
<protein>
    <submittedName>
        <fullName evidence="7">Putative bax-mediated apoptosis inhibitor tegt/bi-1</fullName>
    </submittedName>
</protein>
<feature type="transmembrane region" description="Helical" evidence="6">
    <location>
        <begin position="136"/>
        <end position="157"/>
    </location>
</feature>
<evidence type="ECO:0000256" key="2">
    <source>
        <dbReference type="ARBA" id="ARBA00010350"/>
    </source>
</evidence>
<keyword evidence="4 6" id="KW-1133">Transmembrane helix</keyword>
<accession>A0A6M2DUC7</accession>
<dbReference type="GO" id="GO:2001234">
    <property type="term" value="P:negative regulation of apoptotic signaling pathway"/>
    <property type="evidence" value="ECO:0007669"/>
    <property type="project" value="TreeGrafter"/>
</dbReference>
<reference evidence="7" key="1">
    <citation type="submission" date="2020-03" db="EMBL/GenBank/DDBJ databases">
        <title>Transcriptomic Profiling of the Digestive Tract of the Rat Flea, Xenopsylla cheopis, Following Blood Feeding and Infection with Yersinia pestis.</title>
        <authorList>
            <person name="Bland D.M."/>
            <person name="Martens C.A."/>
            <person name="Virtaneva K."/>
            <person name="Kanakabandi K."/>
            <person name="Long D."/>
            <person name="Rosenke R."/>
            <person name="Saturday G.A."/>
            <person name="Hoyt F.H."/>
            <person name="Bruno D.P."/>
            <person name="Ribeiro J.M.C."/>
            <person name="Hinnebusch J."/>
        </authorList>
    </citation>
    <scope>NUCLEOTIDE SEQUENCE</scope>
</reference>
<comment type="similarity">
    <text evidence="2 6">Belongs to the BI1 family.</text>
</comment>
<keyword evidence="3 6" id="KW-0812">Transmembrane</keyword>